<protein>
    <recommendedName>
        <fullName evidence="2">D-aminoacyl-tRNA deacylase</fullName>
        <shortName evidence="2">DTD</shortName>
        <ecNumber evidence="2">3.1.1.96</ecNumber>
    </recommendedName>
    <alternativeName>
        <fullName evidence="2">Gly-tRNA(Ala) deacylase</fullName>
        <ecNumber evidence="2">3.1.1.-</ecNumber>
    </alternativeName>
</protein>
<comment type="domain">
    <text evidence="2">A Gly-cisPro motif from one monomer fits into the active site of the other monomer to allow specific chiral rejection of L-amino acids.</text>
</comment>
<dbReference type="GO" id="GO:0005737">
    <property type="term" value="C:cytoplasm"/>
    <property type="evidence" value="ECO:0007669"/>
    <property type="project" value="UniProtKB-SubCell"/>
</dbReference>
<dbReference type="InterPro" id="IPR003732">
    <property type="entry name" value="Daa-tRNA_deacyls_DTD"/>
</dbReference>
<evidence type="ECO:0000256" key="1">
    <source>
        <dbReference type="ARBA" id="ARBA00009673"/>
    </source>
</evidence>
<feature type="short sequence motif" description="Gly-cisPro motif, important for rejection of L-amino acids" evidence="2">
    <location>
        <begin position="137"/>
        <end position="138"/>
    </location>
</feature>
<sequence>MKVVLQRSKEAACRVGDEVTGEISSGLVLFVGIHGEDTEKDLAWMAEKVSNLRVFEDEAGKMNRSVLDEGARVLSIPQFTLYGNTQKGRRPNFMEAAAPDKAKAYYLQFNELLAQQSVHVETGVFGADMDISLTNNGPVTLILDSPKSQGNG</sequence>
<accession>A0A1H2S6W0</accession>
<keyword evidence="2" id="KW-0820">tRNA-binding</keyword>
<dbReference type="EC" id="3.1.1.-" evidence="2"/>
<organism evidence="3 4">
    <name type="scientific">Marinococcus luteus</name>
    <dbReference type="NCBI Taxonomy" id="1122204"/>
    <lineage>
        <taxon>Bacteria</taxon>
        <taxon>Bacillati</taxon>
        <taxon>Bacillota</taxon>
        <taxon>Bacilli</taxon>
        <taxon>Bacillales</taxon>
        <taxon>Bacillaceae</taxon>
        <taxon>Marinococcus</taxon>
    </lineage>
</organism>
<dbReference type="PANTHER" id="PTHR10472:SF5">
    <property type="entry name" value="D-AMINOACYL-TRNA DEACYLASE 1"/>
    <property type="match status" value="1"/>
</dbReference>
<dbReference type="STRING" id="1122204.SAMN05421781_1056"/>
<dbReference type="RefSeq" id="WP_091612038.1">
    <property type="nucleotide sequence ID" value="NZ_FNNC01000001.1"/>
</dbReference>
<comment type="function">
    <text evidence="2">An aminoacyl-tRNA editing enzyme that deacylates mischarged D-aminoacyl-tRNAs. Also deacylates mischarged glycyl-tRNA(Ala), protecting cells against glycine mischarging by AlaRS. Acts via tRNA-based rather than protein-based catalysis; rejects L-amino acids rather than detecting D-amino acids in the active site. By recycling D-aminoacyl-tRNA to D-amino acids and free tRNA molecules, this enzyme counteracts the toxicity associated with the formation of D-aminoacyl-tRNA entities in vivo and helps enforce protein L-homochirality.</text>
</comment>
<keyword evidence="4" id="KW-1185">Reference proteome</keyword>
<comment type="catalytic activity">
    <reaction evidence="2">
        <text>glycyl-tRNA(Ala) + H2O = tRNA(Ala) + glycine + H(+)</text>
        <dbReference type="Rhea" id="RHEA:53744"/>
        <dbReference type="Rhea" id="RHEA-COMP:9657"/>
        <dbReference type="Rhea" id="RHEA-COMP:13640"/>
        <dbReference type="ChEBI" id="CHEBI:15377"/>
        <dbReference type="ChEBI" id="CHEBI:15378"/>
        <dbReference type="ChEBI" id="CHEBI:57305"/>
        <dbReference type="ChEBI" id="CHEBI:78442"/>
        <dbReference type="ChEBI" id="CHEBI:78522"/>
    </reaction>
</comment>
<dbReference type="GO" id="GO:0043908">
    <property type="term" value="F:Ser(Gly)-tRNA(Ala) hydrolase activity"/>
    <property type="evidence" value="ECO:0007669"/>
    <property type="project" value="UniProtKB-UniRule"/>
</dbReference>
<dbReference type="GO" id="GO:0000049">
    <property type="term" value="F:tRNA binding"/>
    <property type="evidence" value="ECO:0007669"/>
    <property type="project" value="UniProtKB-UniRule"/>
</dbReference>
<comment type="subunit">
    <text evidence="2">Homodimer.</text>
</comment>
<gene>
    <name evidence="2" type="primary">dtd</name>
    <name evidence="3" type="ORF">SAMN05421781_1056</name>
</gene>
<dbReference type="SUPFAM" id="SSF69500">
    <property type="entry name" value="DTD-like"/>
    <property type="match status" value="1"/>
</dbReference>
<evidence type="ECO:0000256" key="2">
    <source>
        <dbReference type="HAMAP-Rule" id="MF_00518"/>
    </source>
</evidence>
<dbReference type="EC" id="3.1.1.96" evidence="2"/>
<comment type="subcellular location">
    <subcellularLocation>
        <location evidence="2">Cytoplasm</location>
    </subcellularLocation>
</comment>
<dbReference type="InterPro" id="IPR023509">
    <property type="entry name" value="DTD-like_sf"/>
</dbReference>
<dbReference type="GO" id="GO:0019478">
    <property type="term" value="P:D-amino acid catabolic process"/>
    <property type="evidence" value="ECO:0007669"/>
    <property type="project" value="UniProtKB-UniRule"/>
</dbReference>
<dbReference type="OrthoDB" id="9801395at2"/>
<keyword evidence="2" id="KW-0694">RNA-binding</keyword>
<reference evidence="3 4" key="1">
    <citation type="submission" date="2016-10" db="EMBL/GenBank/DDBJ databases">
        <authorList>
            <person name="de Groot N.N."/>
        </authorList>
    </citation>
    <scope>NUCLEOTIDE SEQUENCE [LARGE SCALE GENOMIC DNA]</scope>
    <source>
        <strain evidence="3 4">DSM 23126</strain>
    </source>
</reference>
<dbReference type="PANTHER" id="PTHR10472">
    <property type="entry name" value="D-TYROSYL-TRNA TYR DEACYLASE"/>
    <property type="match status" value="1"/>
</dbReference>
<name>A0A1H2S6W0_9BACI</name>
<dbReference type="EMBL" id="FNNC01000001">
    <property type="protein sequence ID" value="SDW27343.1"/>
    <property type="molecule type" value="Genomic_DNA"/>
</dbReference>
<dbReference type="Proteomes" id="UP000199488">
    <property type="component" value="Unassembled WGS sequence"/>
</dbReference>
<dbReference type="NCBIfam" id="TIGR00256">
    <property type="entry name" value="D-aminoacyl-tRNA deacylase"/>
    <property type="match status" value="1"/>
</dbReference>
<comment type="similarity">
    <text evidence="1 2">Belongs to the DTD family.</text>
</comment>
<evidence type="ECO:0000313" key="4">
    <source>
        <dbReference type="Proteomes" id="UP000199488"/>
    </source>
</evidence>
<dbReference type="FunFam" id="3.50.80.10:FF:000001">
    <property type="entry name" value="D-aminoacyl-tRNA deacylase"/>
    <property type="match status" value="1"/>
</dbReference>
<proteinExistence type="inferred from homology"/>
<dbReference type="Gene3D" id="3.50.80.10">
    <property type="entry name" value="D-tyrosyl-tRNA(Tyr) deacylase"/>
    <property type="match status" value="1"/>
</dbReference>
<comment type="catalytic activity">
    <reaction evidence="2">
        <text>a D-aminoacyl-tRNA + H2O = a tRNA + a D-alpha-amino acid + H(+)</text>
        <dbReference type="Rhea" id="RHEA:13953"/>
        <dbReference type="Rhea" id="RHEA-COMP:10123"/>
        <dbReference type="Rhea" id="RHEA-COMP:10124"/>
        <dbReference type="ChEBI" id="CHEBI:15377"/>
        <dbReference type="ChEBI" id="CHEBI:15378"/>
        <dbReference type="ChEBI" id="CHEBI:59871"/>
        <dbReference type="ChEBI" id="CHEBI:78442"/>
        <dbReference type="ChEBI" id="CHEBI:79333"/>
        <dbReference type="EC" id="3.1.1.96"/>
    </reaction>
</comment>
<keyword evidence="2" id="KW-0963">Cytoplasm</keyword>
<dbReference type="GO" id="GO:0106026">
    <property type="term" value="F:Gly-tRNA(Ala) deacylase activity"/>
    <property type="evidence" value="ECO:0007669"/>
    <property type="project" value="UniProtKB-UniRule"/>
</dbReference>
<dbReference type="Pfam" id="PF02580">
    <property type="entry name" value="Tyr_Deacylase"/>
    <property type="match status" value="1"/>
</dbReference>
<dbReference type="CDD" id="cd00563">
    <property type="entry name" value="Dtyr_deacylase"/>
    <property type="match status" value="1"/>
</dbReference>
<dbReference type="GO" id="GO:0051500">
    <property type="term" value="F:D-tyrosyl-tRNA(Tyr) deacylase activity"/>
    <property type="evidence" value="ECO:0007669"/>
    <property type="project" value="TreeGrafter"/>
</dbReference>
<dbReference type="HAMAP" id="MF_00518">
    <property type="entry name" value="Deacylase_Dtd"/>
    <property type="match status" value="1"/>
</dbReference>
<keyword evidence="2" id="KW-0378">Hydrolase</keyword>
<evidence type="ECO:0000313" key="3">
    <source>
        <dbReference type="EMBL" id="SDW27343.1"/>
    </source>
</evidence>
<dbReference type="AlphaFoldDB" id="A0A1H2S6W0"/>